<accession>A0A5N5T098</accession>
<keyword evidence="3" id="KW-1185">Reference proteome</keyword>
<evidence type="ECO:0000256" key="1">
    <source>
        <dbReference type="SAM" id="MobiDB-lite"/>
    </source>
</evidence>
<dbReference type="AlphaFoldDB" id="A0A5N5T098"/>
<proteinExistence type="predicted"/>
<dbReference type="Proteomes" id="UP000326759">
    <property type="component" value="Unassembled WGS sequence"/>
</dbReference>
<comment type="caution">
    <text evidence="2">The sequence shown here is derived from an EMBL/GenBank/DDBJ whole genome shotgun (WGS) entry which is preliminary data.</text>
</comment>
<feature type="non-terminal residue" evidence="2">
    <location>
        <position position="1"/>
    </location>
</feature>
<dbReference type="OrthoDB" id="6397353at2759"/>
<dbReference type="EMBL" id="SEYY01017782">
    <property type="protein sequence ID" value="KAB7499598.1"/>
    <property type="molecule type" value="Genomic_DNA"/>
</dbReference>
<reference evidence="2 3" key="1">
    <citation type="journal article" date="2019" name="PLoS Biol.">
        <title>Sex chromosomes control vertical transmission of feminizing Wolbachia symbionts in an isopod.</title>
        <authorList>
            <person name="Becking T."/>
            <person name="Chebbi M.A."/>
            <person name="Giraud I."/>
            <person name="Moumen B."/>
            <person name="Laverre T."/>
            <person name="Caubet Y."/>
            <person name="Peccoud J."/>
            <person name="Gilbert C."/>
            <person name="Cordaux R."/>
        </authorList>
    </citation>
    <scope>NUCLEOTIDE SEQUENCE [LARGE SCALE GENOMIC DNA]</scope>
    <source>
        <strain evidence="2">ANa2</strain>
        <tissue evidence="2">Whole body excluding digestive tract and cuticle</tissue>
    </source>
</reference>
<name>A0A5N5T098_9CRUS</name>
<evidence type="ECO:0000313" key="3">
    <source>
        <dbReference type="Proteomes" id="UP000326759"/>
    </source>
</evidence>
<protein>
    <submittedName>
        <fullName evidence="2">Uncharacterized protein</fullName>
    </submittedName>
</protein>
<gene>
    <name evidence="2" type="ORF">Anas_14492</name>
</gene>
<sequence length="233" mass="27251">GPSQEERIWGSNRPPIKLSYKVSDPEELSSDLNGNAGHKPISRKMKLDDGVDTEDSFAVATSSAAMPKLEFIERYRNIRQKFRKLGLYSKQNFKSGTKKSVNSITLNEGDYLSEEEYFEKQQWQKFNRQPWGLVEQIWKETSANRIIREDAVLLYLLPLLLKPKINFASIKKNTFWKPYKRDMQEAFVIHVQNPEDVCHYIQKTRETFPNFFEHATICNFAEERPLNIAQILT</sequence>
<organism evidence="2 3">
    <name type="scientific">Armadillidium nasatum</name>
    <dbReference type="NCBI Taxonomy" id="96803"/>
    <lineage>
        <taxon>Eukaryota</taxon>
        <taxon>Metazoa</taxon>
        <taxon>Ecdysozoa</taxon>
        <taxon>Arthropoda</taxon>
        <taxon>Crustacea</taxon>
        <taxon>Multicrustacea</taxon>
        <taxon>Malacostraca</taxon>
        <taxon>Eumalacostraca</taxon>
        <taxon>Peracarida</taxon>
        <taxon>Isopoda</taxon>
        <taxon>Oniscidea</taxon>
        <taxon>Crinocheta</taxon>
        <taxon>Armadillidiidae</taxon>
        <taxon>Armadillidium</taxon>
    </lineage>
</organism>
<evidence type="ECO:0000313" key="2">
    <source>
        <dbReference type="EMBL" id="KAB7499598.1"/>
    </source>
</evidence>
<feature type="region of interest" description="Disordered" evidence="1">
    <location>
        <begin position="23"/>
        <end position="43"/>
    </location>
</feature>